<feature type="domain" description="PB1" evidence="1">
    <location>
        <begin position="62"/>
        <end position="149"/>
    </location>
</feature>
<dbReference type="SMART" id="SM00666">
    <property type="entry name" value="PB1"/>
    <property type="match status" value="1"/>
</dbReference>
<dbReference type="Pfam" id="PF00564">
    <property type="entry name" value="PB1"/>
    <property type="match status" value="1"/>
</dbReference>
<comment type="caution">
    <text evidence="2">The sequence shown here is derived from an EMBL/GenBank/DDBJ whole genome shotgun (WGS) entry which is preliminary data.</text>
</comment>
<protein>
    <recommendedName>
        <fullName evidence="1">PB1 domain-containing protein</fullName>
    </recommendedName>
</protein>
<evidence type="ECO:0000259" key="1">
    <source>
        <dbReference type="SMART" id="SM00666"/>
    </source>
</evidence>
<dbReference type="AlphaFoldDB" id="A0A9Q1QMQ2"/>
<organism evidence="2 3">
    <name type="scientific">Carnegiea gigantea</name>
    <dbReference type="NCBI Taxonomy" id="171969"/>
    <lineage>
        <taxon>Eukaryota</taxon>
        <taxon>Viridiplantae</taxon>
        <taxon>Streptophyta</taxon>
        <taxon>Embryophyta</taxon>
        <taxon>Tracheophyta</taxon>
        <taxon>Spermatophyta</taxon>
        <taxon>Magnoliopsida</taxon>
        <taxon>eudicotyledons</taxon>
        <taxon>Gunneridae</taxon>
        <taxon>Pentapetalae</taxon>
        <taxon>Caryophyllales</taxon>
        <taxon>Cactineae</taxon>
        <taxon>Cactaceae</taxon>
        <taxon>Cactoideae</taxon>
        <taxon>Echinocereeae</taxon>
        <taxon>Carnegiea</taxon>
    </lineage>
</organism>
<gene>
    <name evidence="2" type="ORF">Cgig2_019473</name>
</gene>
<dbReference type="Proteomes" id="UP001153076">
    <property type="component" value="Unassembled WGS sequence"/>
</dbReference>
<evidence type="ECO:0000313" key="2">
    <source>
        <dbReference type="EMBL" id="KAJ8447479.1"/>
    </source>
</evidence>
<proteinExistence type="predicted"/>
<dbReference type="CDD" id="cd06410">
    <property type="entry name" value="PB1_UP2"/>
    <property type="match status" value="1"/>
</dbReference>
<dbReference type="PANTHER" id="PTHR31066">
    <property type="entry name" value="OS05G0427100 PROTEIN-RELATED"/>
    <property type="match status" value="1"/>
</dbReference>
<evidence type="ECO:0000313" key="3">
    <source>
        <dbReference type="Proteomes" id="UP001153076"/>
    </source>
</evidence>
<dbReference type="PANTHER" id="PTHR31066:SF100">
    <property type="entry name" value="PB1 DOMAIN-CONTAINING PROTEIN"/>
    <property type="match status" value="1"/>
</dbReference>
<dbReference type="InterPro" id="IPR000270">
    <property type="entry name" value="PB1_dom"/>
</dbReference>
<dbReference type="SUPFAM" id="SSF54277">
    <property type="entry name" value="CAD &amp; PB1 domains"/>
    <property type="match status" value="1"/>
</dbReference>
<dbReference type="FunFam" id="3.10.20.90:FF:000058">
    <property type="entry name" value="Octicosapeptide/phox/Bem1p domain kinase superfamily protein"/>
    <property type="match status" value="1"/>
</dbReference>
<sequence length="400" mass="43499">MSWQEMLHANKNCPYSYAEAGGSSLRSRETDFDSTPPPPPPIPPNHKVKFLVSYGGRIQPRHHDTHLSYVGGETKILYVDRSISFSALISKLSSLIDDSLSSFKYQLPGEDLDALISVSNEDDLQHLMHEYDRLYRASPKPVRFRLFLFPGQSSRFGSGSSDQDPDRFVEAFNLGSSPAPASGAASANMVDFLFGLDSRGPVQTDKLIGSDPQIEARIQELNQLKISGPKSDAVEWYQKPTPSPVIPSSPASYWQPAAVRLEHHPQQRQPVYVVHAPQPASVYHAPQPVVRPSPTQGYYHQVQRVPSEPVYREHPVYTMAAGAAPAKVVAGYSEVTGPPVRPVAGLSETSGRQVYYASPGGVGVGTTSFQEAAAVVVSGNMRARPAGGLARVDGKIVTKI</sequence>
<dbReference type="InterPro" id="IPR053198">
    <property type="entry name" value="Gynoecium_Dev_Regulator"/>
</dbReference>
<accession>A0A9Q1QMQ2</accession>
<name>A0A9Q1QMQ2_9CARY</name>
<dbReference type="Gene3D" id="3.10.20.90">
    <property type="entry name" value="Phosphatidylinositol 3-kinase Catalytic Subunit, Chain A, domain 1"/>
    <property type="match status" value="1"/>
</dbReference>
<dbReference type="OrthoDB" id="1938580at2759"/>
<reference evidence="2" key="1">
    <citation type="submission" date="2022-04" db="EMBL/GenBank/DDBJ databases">
        <title>Carnegiea gigantea Genome sequencing and assembly v2.</title>
        <authorList>
            <person name="Copetti D."/>
            <person name="Sanderson M.J."/>
            <person name="Burquez A."/>
            <person name="Wojciechowski M.F."/>
        </authorList>
    </citation>
    <scope>NUCLEOTIDE SEQUENCE</scope>
    <source>
        <strain evidence="2">SGP5-SGP5p</strain>
        <tissue evidence="2">Aerial part</tissue>
    </source>
</reference>
<dbReference type="EMBL" id="JAKOGI010000038">
    <property type="protein sequence ID" value="KAJ8447479.1"/>
    <property type="molecule type" value="Genomic_DNA"/>
</dbReference>
<keyword evidence="3" id="KW-1185">Reference proteome</keyword>